<evidence type="ECO:0000313" key="3">
    <source>
        <dbReference type="Proteomes" id="UP000649829"/>
    </source>
</evidence>
<dbReference type="Pfam" id="PF00583">
    <property type="entry name" value="Acetyltransf_1"/>
    <property type="match status" value="1"/>
</dbReference>
<dbReference type="PROSITE" id="PS51186">
    <property type="entry name" value="GNAT"/>
    <property type="match status" value="1"/>
</dbReference>
<dbReference type="Gene3D" id="3.40.630.30">
    <property type="match status" value="1"/>
</dbReference>
<feature type="domain" description="N-acetyltransferase" evidence="1">
    <location>
        <begin position="110"/>
        <end position="240"/>
    </location>
</feature>
<accession>A0A917T576</accession>
<keyword evidence="3" id="KW-1185">Reference proteome</keyword>
<sequence length="240" mass="25151">MTDLTRLFAALEATWPPAATSACGPFTIRDGQGGGKRVSAATAAGPATEAEIDAAEAAMEALGQRPLFQIRPGDAALDAQLAARGYEVVDPTRLYAAPIDAIAGADKGVKDVKTIHGWGPLAFMLEMWAEGGIGPERVAVMERAASPKTGFLGRMTNTPGGTAFVSVDGDVAMIHALEVRKTSRRGGMGRVATIDAAIWAREQGARTFALACTEANEAANALYSRLGMTDEGGYHYRQKP</sequence>
<dbReference type="GO" id="GO:0016747">
    <property type="term" value="F:acyltransferase activity, transferring groups other than amino-acyl groups"/>
    <property type="evidence" value="ECO:0007669"/>
    <property type="project" value="InterPro"/>
</dbReference>
<dbReference type="SUPFAM" id="SSF55729">
    <property type="entry name" value="Acyl-CoA N-acyltransferases (Nat)"/>
    <property type="match status" value="1"/>
</dbReference>
<dbReference type="InterPro" id="IPR016181">
    <property type="entry name" value="Acyl_CoA_acyltransferase"/>
</dbReference>
<protein>
    <submittedName>
        <fullName evidence="2">N-acetyltransferase</fullName>
    </submittedName>
</protein>
<comment type="caution">
    <text evidence="2">The sequence shown here is derived from an EMBL/GenBank/DDBJ whole genome shotgun (WGS) entry which is preliminary data.</text>
</comment>
<dbReference type="Proteomes" id="UP000649829">
    <property type="component" value="Unassembled WGS sequence"/>
</dbReference>
<evidence type="ECO:0000259" key="1">
    <source>
        <dbReference type="PROSITE" id="PS51186"/>
    </source>
</evidence>
<dbReference type="RefSeq" id="WP_028286713.1">
    <property type="nucleotide sequence ID" value="NZ_BMLF01000002.1"/>
</dbReference>
<gene>
    <name evidence="2" type="primary">yobR</name>
    <name evidence="2" type="ORF">GCM10011534_35360</name>
</gene>
<dbReference type="AlphaFoldDB" id="A0A917T576"/>
<name>A0A917T576_9RHOB</name>
<dbReference type="InterPro" id="IPR000182">
    <property type="entry name" value="GNAT_dom"/>
</dbReference>
<reference evidence="2" key="1">
    <citation type="journal article" date="2014" name="Int. J. Syst. Evol. Microbiol.">
        <title>Complete genome sequence of Corynebacterium casei LMG S-19264T (=DSM 44701T), isolated from a smear-ripened cheese.</title>
        <authorList>
            <consortium name="US DOE Joint Genome Institute (JGI-PGF)"/>
            <person name="Walter F."/>
            <person name="Albersmeier A."/>
            <person name="Kalinowski J."/>
            <person name="Ruckert C."/>
        </authorList>
    </citation>
    <scope>NUCLEOTIDE SEQUENCE</scope>
    <source>
        <strain evidence="2">CGMCC 1.6293</strain>
    </source>
</reference>
<dbReference type="EMBL" id="BMLF01000002">
    <property type="protein sequence ID" value="GGM10194.1"/>
    <property type="molecule type" value="Genomic_DNA"/>
</dbReference>
<proteinExistence type="predicted"/>
<reference evidence="2" key="2">
    <citation type="submission" date="2020-09" db="EMBL/GenBank/DDBJ databases">
        <authorList>
            <person name="Sun Q."/>
            <person name="Zhou Y."/>
        </authorList>
    </citation>
    <scope>NUCLEOTIDE SEQUENCE</scope>
    <source>
        <strain evidence="2">CGMCC 1.6293</strain>
    </source>
</reference>
<evidence type="ECO:0000313" key="2">
    <source>
        <dbReference type="EMBL" id="GGM10194.1"/>
    </source>
</evidence>
<organism evidence="2 3">
    <name type="scientific">Pseudooceanicola nanhaiensis</name>
    <dbReference type="NCBI Taxonomy" id="375761"/>
    <lineage>
        <taxon>Bacteria</taxon>
        <taxon>Pseudomonadati</taxon>
        <taxon>Pseudomonadota</taxon>
        <taxon>Alphaproteobacteria</taxon>
        <taxon>Rhodobacterales</taxon>
        <taxon>Paracoccaceae</taxon>
        <taxon>Pseudooceanicola</taxon>
    </lineage>
</organism>
<dbReference type="PROSITE" id="PS51257">
    <property type="entry name" value="PROKAR_LIPOPROTEIN"/>
    <property type="match status" value="1"/>
</dbReference>